<accession>A0A1L7WX77</accession>
<evidence type="ECO:0000313" key="5">
    <source>
        <dbReference type="EMBL" id="CZR57363.1"/>
    </source>
</evidence>
<evidence type="ECO:0000256" key="1">
    <source>
        <dbReference type="ARBA" id="ARBA00005179"/>
    </source>
</evidence>
<dbReference type="InterPro" id="IPR051654">
    <property type="entry name" value="Meroterpenoid_MTases"/>
</dbReference>
<keyword evidence="2" id="KW-0808">Transferase</keyword>
<protein>
    <recommendedName>
        <fullName evidence="7">Methyltransferase domain-containing protein</fullName>
    </recommendedName>
</protein>
<comment type="similarity">
    <text evidence="4">Belongs to the class I-like SAM-binding methyltransferase superfamily.</text>
</comment>
<proteinExistence type="inferred from homology"/>
<evidence type="ECO:0000256" key="2">
    <source>
        <dbReference type="ARBA" id="ARBA00022679"/>
    </source>
</evidence>
<dbReference type="STRING" id="576137.A0A1L7WX77"/>
<evidence type="ECO:0008006" key="7">
    <source>
        <dbReference type="Google" id="ProtNLM"/>
    </source>
</evidence>
<dbReference type="OrthoDB" id="2094832at2759"/>
<dbReference type="PANTHER" id="PTHR35897">
    <property type="entry name" value="METHYLTRANSFERASE AUSD"/>
    <property type="match status" value="1"/>
</dbReference>
<dbReference type="InterPro" id="IPR029063">
    <property type="entry name" value="SAM-dependent_MTases_sf"/>
</dbReference>
<reference evidence="5 6" key="1">
    <citation type="submission" date="2016-03" db="EMBL/GenBank/DDBJ databases">
        <authorList>
            <person name="Ploux O."/>
        </authorList>
    </citation>
    <scope>NUCLEOTIDE SEQUENCE [LARGE SCALE GENOMIC DNA]</scope>
    <source>
        <strain evidence="5 6">UAMH 11012</strain>
    </source>
</reference>
<comment type="pathway">
    <text evidence="1">Secondary metabolite biosynthesis.</text>
</comment>
<evidence type="ECO:0000256" key="4">
    <source>
        <dbReference type="ARBA" id="ARBA00038314"/>
    </source>
</evidence>
<dbReference type="PANTHER" id="PTHR35897:SF1">
    <property type="entry name" value="METHYLTRANSFERASE AUSD"/>
    <property type="match status" value="1"/>
</dbReference>
<evidence type="ECO:0000256" key="3">
    <source>
        <dbReference type="ARBA" id="ARBA00022691"/>
    </source>
</evidence>
<dbReference type="Proteomes" id="UP000184330">
    <property type="component" value="Unassembled WGS sequence"/>
</dbReference>
<gene>
    <name evidence="5" type="ORF">PAC_07252</name>
</gene>
<dbReference type="AlphaFoldDB" id="A0A1L7WX77"/>
<keyword evidence="6" id="KW-1185">Reference proteome</keyword>
<dbReference type="GO" id="GO:0016740">
    <property type="term" value="F:transferase activity"/>
    <property type="evidence" value="ECO:0007669"/>
    <property type="project" value="UniProtKB-KW"/>
</dbReference>
<organism evidence="5 6">
    <name type="scientific">Phialocephala subalpina</name>
    <dbReference type="NCBI Taxonomy" id="576137"/>
    <lineage>
        <taxon>Eukaryota</taxon>
        <taxon>Fungi</taxon>
        <taxon>Dikarya</taxon>
        <taxon>Ascomycota</taxon>
        <taxon>Pezizomycotina</taxon>
        <taxon>Leotiomycetes</taxon>
        <taxon>Helotiales</taxon>
        <taxon>Mollisiaceae</taxon>
        <taxon>Phialocephala</taxon>
        <taxon>Phialocephala fortinii species complex</taxon>
    </lineage>
</organism>
<sequence>MAPNNEISSILPATAPPQKSIGFAGADSLARQLLEQYSGIPRGRVKSHIRAIVVKASQHPDPYPCITSFRFLQFEGTQHPLFDTILYHLTTPNSKQTLLDIGCCFGQDIRMYAFRGAPTQNLYGVDLYPEFLGLGYELFNDTDRFGVISMLETSLRHQEKPTRILSRDTLI</sequence>
<evidence type="ECO:0000313" key="6">
    <source>
        <dbReference type="Proteomes" id="UP000184330"/>
    </source>
</evidence>
<dbReference type="EMBL" id="FJOG01000009">
    <property type="protein sequence ID" value="CZR57363.1"/>
    <property type="molecule type" value="Genomic_DNA"/>
</dbReference>
<keyword evidence="3" id="KW-0949">S-adenosyl-L-methionine</keyword>
<name>A0A1L7WX77_9HELO</name>
<dbReference type="SUPFAM" id="SSF53335">
    <property type="entry name" value="S-adenosyl-L-methionine-dependent methyltransferases"/>
    <property type="match status" value="1"/>
</dbReference>